<dbReference type="RefSeq" id="WP_353304595.1">
    <property type="nucleotide sequence ID" value="NZ_BAABWN010000023.1"/>
</dbReference>
<dbReference type="Proteomes" id="UP001465153">
    <property type="component" value="Unassembled WGS sequence"/>
</dbReference>
<dbReference type="InterPro" id="IPR006076">
    <property type="entry name" value="FAD-dep_OxRdtase"/>
</dbReference>
<protein>
    <submittedName>
        <fullName evidence="4">D-amino acid dehydrogenase</fullName>
    </submittedName>
</protein>
<evidence type="ECO:0000256" key="1">
    <source>
        <dbReference type="ARBA" id="ARBA00009410"/>
    </source>
</evidence>
<name>A0ABQ0AF81_9GAMM</name>
<evidence type="ECO:0000259" key="3">
    <source>
        <dbReference type="Pfam" id="PF01266"/>
    </source>
</evidence>
<dbReference type="PANTHER" id="PTHR13847">
    <property type="entry name" value="SARCOSINE DEHYDROGENASE-RELATED"/>
    <property type="match status" value="1"/>
</dbReference>
<keyword evidence="5" id="KW-1185">Reference proteome</keyword>
<feature type="domain" description="FAD dependent oxidoreductase" evidence="3">
    <location>
        <begin position="7"/>
        <end position="403"/>
    </location>
</feature>
<sequence length="406" mass="44075">MIDRSKHVVIVGAGIIGCTCALALAEQGYKVSVVDRNKSVAQGASQRNGSQLSYSYCDALAQPSILKTIPGLLLNKDDAFRVSYSLDPDFISWCLNFLKNCTEKKFQQNTAATLALALKSKGQMLVWQNKYNFDYQQQQVGKLHLYTDAVAFDKARRASTYKNSHGAHQIPIDGQAALEIEPALQKMNANVIGAIHSPDESVGNANIFSELAVQKAIGIGGGDLFLQTDVLDLSVKNGQCHALKTSNGDINGDIFVFCTGYESDQLAKKLGAKPKVQPMAGYSLTYPAGPNTPKVSLTDTDKRMVLCRLGDQLRVAGMAELGKHYKIAPAKRIATLKQNLLDRFPDAGDYTQDGEPWVGMRPMTCDSQAVITKTALKNAYLNTGHGMLGWTLAAGSAQRLVELIKQ</sequence>
<organism evidence="4 5">
    <name type="scientific">Sessilibacter corallicola</name>
    <dbReference type="NCBI Taxonomy" id="2904075"/>
    <lineage>
        <taxon>Bacteria</taxon>
        <taxon>Pseudomonadati</taxon>
        <taxon>Pseudomonadota</taxon>
        <taxon>Gammaproteobacteria</taxon>
        <taxon>Cellvibrionales</taxon>
        <taxon>Cellvibrionaceae</taxon>
        <taxon>Sessilibacter</taxon>
    </lineage>
</organism>
<comment type="caution">
    <text evidence="4">The sequence shown here is derived from an EMBL/GenBank/DDBJ whole genome shotgun (WGS) entry which is preliminary data.</text>
</comment>
<dbReference type="InterPro" id="IPR036188">
    <property type="entry name" value="FAD/NAD-bd_sf"/>
</dbReference>
<dbReference type="SUPFAM" id="SSF54373">
    <property type="entry name" value="FAD-linked reductases, C-terminal domain"/>
    <property type="match status" value="1"/>
</dbReference>
<reference evidence="4 5" key="1">
    <citation type="submission" date="2024-04" db="EMBL/GenBank/DDBJ databases">
        <title>Draft genome sequence of Sessilibacter corallicola NBRC 116591.</title>
        <authorList>
            <person name="Miyakawa T."/>
            <person name="Kusuya Y."/>
            <person name="Miura T."/>
        </authorList>
    </citation>
    <scope>NUCLEOTIDE SEQUENCE [LARGE SCALE GENOMIC DNA]</scope>
    <source>
        <strain evidence="4 5">KU-00831-HH</strain>
    </source>
</reference>
<dbReference type="Gene3D" id="3.50.50.60">
    <property type="entry name" value="FAD/NAD(P)-binding domain"/>
    <property type="match status" value="2"/>
</dbReference>
<proteinExistence type="inferred from homology"/>
<dbReference type="SUPFAM" id="SSF51905">
    <property type="entry name" value="FAD/NAD(P)-binding domain"/>
    <property type="match status" value="1"/>
</dbReference>
<dbReference type="Pfam" id="PF01266">
    <property type="entry name" value="DAO"/>
    <property type="match status" value="1"/>
</dbReference>
<dbReference type="Gene3D" id="3.30.9.10">
    <property type="entry name" value="D-Amino Acid Oxidase, subunit A, domain 2"/>
    <property type="match status" value="1"/>
</dbReference>
<comment type="similarity">
    <text evidence="1">Belongs to the DadA oxidoreductase family.</text>
</comment>
<gene>
    <name evidence="4" type="ORF">NBRC116591_41100</name>
</gene>
<evidence type="ECO:0000313" key="4">
    <source>
        <dbReference type="EMBL" id="GAA6170296.1"/>
    </source>
</evidence>
<keyword evidence="2" id="KW-0560">Oxidoreductase</keyword>
<accession>A0ABQ0AF81</accession>
<evidence type="ECO:0000256" key="2">
    <source>
        <dbReference type="ARBA" id="ARBA00023002"/>
    </source>
</evidence>
<dbReference type="PANTHER" id="PTHR13847:SF280">
    <property type="entry name" value="D-AMINO ACID DEHYDROGENASE"/>
    <property type="match status" value="1"/>
</dbReference>
<evidence type="ECO:0000313" key="5">
    <source>
        <dbReference type="Proteomes" id="UP001465153"/>
    </source>
</evidence>
<dbReference type="EMBL" id="BAABWN010000023">
    <property type="protein sequence ID" value="GAA6170296.1"/>
    <property type="molecule type" value="Genomic_DNA"/>
</dbReference>
<dbReference type="PROSITE" id="PS51257">
    <property type="entry name" value="PROKAR_LIPOPROTEIN"/>
    <property type="match status" value="1"/>
</dbReference>